<gene>
    <name evidence="2" type="ORF">U2150_01350</name>
</gene>
<dbReference type="InterPro" id="IPR023801">
    <property type="entry name" value="His_deacetylse_dom"/>
</dbReference>
<evidence type="ECO:0000259" key="1">
    <source>
        <dbReference type="Pfam" id="PF00850"/>
    </source>
</evidence>
<dbReference type="InterPro" id="IPR037138">
    <property type="entry name" value="His_deacetylse_dom_sf"/>
</dbReference>
<accession>A0ABU8TTF5</accession>
<feature type="domain" description="Histone deacetylase" evidence="1">
    <location>
        <begin position="17"/>
        <end position="298"/>
    </location>
</feature>
<evidence type="ECO:0000313" key="2">
    <source>
        <dbReference type="EMBL" id="MEJ8542140.1"/>
    </source>
</evidence>
<reference evidence="2 3" key="1">
    <citation type="submission" date="2023-12" db="EMBL/GenBank/DDBJ databases">
        <title>Phenotypic and Genomic Characterization of Methanothermobacter wolfeii Strain BSEL, a CO2-Capturing Archaeon with Minimal Nutrient Requirements.</title>
        <authorList>
            <person name="Ale Enriquez F."/>
            <person name="Ahring B.K."/>
        </authorList>
    </citation>
    <scope>NUCLEOTIDE SEQUENCE [LARGE SCALE GENOMIC DNA]</scope>
    <source>
        <strain evidence="2 3">BSEL-1</strain>
    </source>
</reference>
<keyword evidence="3" id="KW-1185">Reference proteome</keyword>
<name>A0ABU8TTF5_METWO</name>
<sequence>MKIIHSATYDLHNREDHVENRGRTRAIIDAIGASDLEVEFMEPRIAGIHEIQMVHSSRHVEYLEVFSGSGGGWLDYDTYMTPDTFNVARLAAGGAMVAAEESLNGGWSYSVARPPGHHACYDRSMGFCIFNNLAVAIEHCRQNHGVSGFLVLDFDVHHGNGTSSIFYHDPEVMYISIHQDPRTLFPGTGFVAETGEGAGEGFNLNIPVPPGSGNDEYIWILGEILPEVIRKIRPLMIFVSAGFDAHRSDPLASVEVDELFFSWIGWFLHRTGAPGAVVLEGGYDPVALGKSNVSFLRALEGEEPEGYSPDPQGVHEIFRELQDTFSPFFSF</sequence>
<dbReference type="GeneID" id="58979213"/>
<dbReference type="PANTHER" id="PTHR10625">
    <property type="entry name" value="HISTONE DEACETYLASE HDAC1-RELATED"/>
    <property type="match status" value="1"/>
</dbReference>
<dbReference type="RefSeq" id="WP_074359460.1">
    <property type="nucleotide sequence ID" value="NZ_JASEII010000003.1"/>
</dbReference>
<organism evidence="2 3">
    <name type="scientific">Methanothermobacter wolfeii</name>
    <name type="common">Methanobacterium wolfei</name>
    <dbReference type="NCBI Taxonomy" id="145261"/>
    <lineage>
        <taxon>Archaea</taxon>
        <taxon>Methanobacteriati</taxon>
        <taxon>Methanobacteriota</taxon>
        <taxon>Methanomada group</taxon>
        <taxon>Methanobacteria</taxon>
        <taxon>Methanobacteriales</taxon>
        <taxon>Methanobacteriaceae</taxon>
        <taxon>Methanothermobacter</taxon>
    </lineage>
</organism>
<dbReference type="EMBL" id="JAXUHJ010000003">
    <property type="protein sequence ID" value="MEJ8542140.1"/>
    <property type="molecule type" value="Genomic_DNA"/>
</dbReference>
<dbReference type="InterPro" id="IPR000286">
    <property type="entry name" value="HDACs"/>
</dbReference>
<dbReference type="PRINTS" id="PR01270">
    <property type="entry name" value="HDASUPER"/>
</dbReference>
<dbReference type="Pfam" id="PF00850">
    <property type="entry name" value="Hist_deacetyl"/>
    <property type="match status" value="1"/>
</dbReference>
<proteinExistence type="predicted"/>
<dbReference type="SUPFAM" id="SSF52768">
    <property type="entry name" value="Arginase/deacetylase"/>
    <property type="match status" value="1"/>
</dbReference>
<protein>
    <submittedName>
        <fullName evidence="2">Histone deacetylase family protein</fullName>
    </submittedName>
</protein>
<comment type="caution">
    <text evidence="2">The sequence shown here is derived from an EMBL/GenBank/DDBJ whole genome shotgun (WGS) entry which is preliminary data.</text>
</comment>
<evidence type="ECO:0000313" key="3">
    <source>
        <dbReference type="Proteomes" id="UP001369247"/>
    </source>
</evidence>
<dbReference type="CDD" id="cd10001">
    <property type="entry name" value="HDAC_classII_APAH"/>
    <property type="match status" value="1"/>
</dbReference>
<dbReference type="InterPro" id="IPR023696">
    <property type="entry name" value="Ureohydrolase_dom_sf"/>
</dbReference>
<dbReference type="Gene3D" id="3.40.800.20">
    <property type="entry name" value="Histone deacetylase domain"/>
    <property type="match status" value="1"/>
</dbReference>
<dbReference type="PANTHER" id="PTHR10625:SF10">
    <property type="entry name" value="HISTONE DEACETYLASE HDAC1"/>
    <property type="match status" value="1"/>
</dbReference>
<dbReference type="Proteomes" id="UP001369247">
    <property type="component" value="Unassembled WGS sequence"/>
</dbReference>